<sequence length="156" mass="17874">MEELKFIKNLQIRTAGPLLILNAPADYLTKIRSLPHAIHTEPQDTSYGFIQAFATRLDEVERYSQVAVALLADDGGLWISYPKGTSKRYQCEFNRDSGWASLGQHNFEPVRQISIDEDWTALRFRPVDKIRTLTRRGAISPKAQARIDERNKKQES</sequence>
<organism evidence="1 2">
    <name type="scientific">Nibrella saemangeumensis</name>
    <dbReference type="NCBI Taxonomy" id="1084526"/>
    <lineage>
        <taxon>Bacteria</taxon>
        <taxon>Pseudomonadati</taxon>
        <taxon>Bacteroidota</taxon>
        <taxon>Cytophagia</taxon>
        <taxon>Cytophagales</taxon>
        <taxon>Spirosomataceae</taxon>
        <taxon>Nibrella</taxon>
    </lineage>
</organism>
<protein>
    <submittedName>
        <fullName evidence="1">Uncharacterized protein</fullName>
    </submittedName>
</protein>
<comment type="caution">
    <text evidence="1">The sequence shown here is derived from an EMBL/GenBank/DDBJ whole genome shotgun (WGS) entry which is preliminary data.</text>
</comment>
<evidence type="ECO:0000313" key="1">
    <source>
        <dbReference type="EMBL" id="GAA4462767.1"/>
    </source>
</evidence>
<name>A0ABP8NAW2_9BACT</name>
<dbReference type="EMBL" id="BAABHD010000071">
    <property type="protein sequence ID" value="GAA4462767.1"/>
    <property type="molecule type" value="Genomic_DNA"/>
</dbReference>
<accession>A0ABP8NAW2</accession>
<dbReference type="Proteomes" id="UP001501175">
    <property type="component" value="Unassembled WGS sequence"/>
</dbReference>
<gene>
    <name evidence="1" type="ORF">GCM10023189_39880</name>
</gene>
<dbReference type="RefSeq" id="WP_345246306.1">
    <property type="nucleotide sequence ID" value="NZ_BAABHD010000071.1"/>
</dbReference>
<keyword evidence="2" id="KW-1185">Reference proteome</keyword>
<proteinExistence type="predicted"/>
<reference evidence="2" key="1">
    <citation type="journal article" date="2019" name="Int. J. Syst. Evol. Microbiol.">
        <title>The Global Catalogue of Microorganisms (GCM) 10K type strain sequencing project: providing services to taxonomists for standard genome sequencing and annotation.</title>
        <authorList>
            <consortium name="The Broad Institute Genomics Platform"/>
            <consortium name="The Broad Institute Genome Sequencing Center for Infectious Disease"/>
            <person name="Wu L."/>
            <person name="Ma J."/>
        </authorList>
    </citation>
    <scope>NUCLEOTIDE SEQUENCE [LARGE SCALE GENOMIC DNA]</scope>
    <source>
        <strain evidence="2">JCM 17927</strain>
    </source>
</reference>
<evidence type="ECO:0000313" key="2">
    <source>
        <dbReference type="Proteomes" id="UP001501175"/>
    </source>
</evidence>